<keyword evidence="17" id="KW-1185">Reference proteome</keyword>
<dbReference type="GO" id="GO:0002250">
    <property type="term" value="P:adaptive immune response"/>
    <property type="evidence" value="ECO:0007669"/>
    <property type="project" value="UniProtKB-KW"/>
</dbReference>
<evidence type="ECO:0000256" key="8">
    <source>
        <dbReference type="ARBA" id="ARBA00023136"/>
    </source>
</evidence>
<keyword evidence="11" id="KW-0325">Glycoprotein</keyword>
<keyword evidence="9" id="KW-1015">Disulfide bond</keyword>
<keyword evidence="4" id="KW-0732">Signal</keyword>
<dbReference type="HOGENOM" id="CLU_1943037_0_0_1"/>
<keyword evidence="6 14" id="KW-1133">Transmembrane helix</keyword>
<evidence type="ECO:0000256" key="11">
    <source>
        <dbReference type="ARBA" id="ARBA00023180"/>
    </source>
</evidence>
<evidence type="ECO:0000313" key="16">
    <source>
        <dbReference type="Ensembl" id="ENSSHAP00000005442.2"/>
    </source>
</evidence>
<proteinExistence type="predicted"/>
<keyword evidence="5" id="KW-0391">Immunity</keyword>
<dbReference type="eggNOG" id="ENOG502TE0T">
    <property type="taxonomic scope" value="Eukaryota"/>
</dbReference>
<evidence type="ECO:0000256" key="3">
    <source>
        <dbReference type="ARBA" id="ARBA00022692"/>
    </source>
</evidence>
<feature type="domain" description="Immunoglobulin V-set" evidence="15">
    <location>
        <begin position="79"/>
        <end position="164"/>
    </location>
</feature>
<protein>
    <recommendedName>
        <fullName evidence="15">Immunoglobulin V-set domain-containing protein</fullName>
    </recommendedName>
</protein>
<dbReference type="InterPro" id="IPR036179">
    <property type="entry name" value="Ig-like_dom_sf"/>
</dbReference>
<dbReference type="Ensembl" id="ENSSHAT00000005496.2">
    <property type="protein sequence ID" value="ENSSHAP00000005442.2"/>
    <property type="gene ID" value="ENSSHAG00000004753.2"/>
</dbReference>
<keyword evidence="8 14" id="KW-0472">Membrane</keyword>
<name>G3VQI7_SARHA</name>
<evidence type="ECO:0000256" key="12">
    <source>
        <dbReference type="ARBA" id="ARBA00023319"/>
    </source>
</evidence>
<evidence type="ECO:0000256" key="14">
    <source>
        <dbReference type="SAM" id="Phobius"/>
    </source>
</evidence>
<feature type="transmembrane region" description="Helical" evidence="14">
    <location>
        <begin position="250"/>
        <end position="272"/>
    </location>
</feature>
<dbReference type="InterPro" id="IPR013783">
    <property type="entry name" value="Ig-like_fold"/>
</dbReference>
<dbReference type="FunCoup" id="G3VQI7">
    <property type="interactions" value="168"/>
</dbReference>
<dbReference type="InterPro" id="IPR013106">
    <property type="entry name" value="Ig_V-set"/>
</dbReference>
<dbReference type="GO" id="GO:0070945">
    <property type="term" value="P:neutrophil-mediated killing of gram-negative bacterium"/>
    <property type="evidence" value="ECO:0007669"/>
    <property type="project" value="TreeGrafter"/>
</dbReference>
<evidence type="ECO:0000256" key="5">
    <source>
        <dbReference type="ARBA" id="ARBA00022859"/>
    </source>
</evidence>
<dbReference type="STRING" id="9305.ENSSHAP00000005442"/>
<evidence type="ECO:0000256" key="1">
    <source>
        <dbReference type="ARBA" id="ARBA00004251"/>
    </source>
</evidence>
<dbReference type="GO" id="GO:0005886">
    <property type="term" value="C:plasma membrane"/>
    <property type="evidence" value="ECO:0007669"/>
    <property type="project" value="UniProtKB-SubCell"/>
</dbReference>
<dbReference type="InParanoid" id="G3VQI7"/>
<dbReference type="SUPFAM" id="SSF48726">
    <property type="entry name" value="Immunoglobulin"/>
    <property type="match status" value="1"/>
</dbReference>
<keyword evidence="3 14" id="KW-0812">Transmembrane</keyword>
<organism evidence="16 17">
    <name type="scientific">Sarcophilus harrisii</name>
    <name type="common">Tasmanian devil</name>
    <name type="synonym">Sarcophilus laniarius</name>
    <dbReference type="NCBI Taxonomy" id="9305"/>
    <lineage>
        <taxon>Eukaryota</taxon>
        <taxon>Metazoa</taxon>
        <taxon>Chordata</taxon>
        <taxon>Craniata</taxon>
        <taxon>Vertebrata</taxon>
        <taxon>Euteleostomi</taxon>
        <taxon>Mammalia</taxon>
        <taxon>Metatheria</taxon>
        <taxon>Dasyuromorphia</taxon>
        <taxon>Dasyuridae</taxon>
        <taxon>Sarcophilus</taxon>
    </lineage>
</organism>
<dbReference type="GeneTree" id="ENSGT00470000042299"/>
<keyword evidence="12" id="KW-0393">Immunoglobulin domain</keyword>
<evidence type="ECO:0000259" key="15">
    <source>
        <dbReference type="Pfam" id="PF07686"/>
    </source>
</evidence>
<dbReference type="PANTHER" id="PTHR19357:SF0">
    <property type="entry name" value="TRIGGERING RECEPTOR EXPRESSED ON MYELOID CELLS 1"/>
    <property type="match status" value="1"/>
</dbReference>
<comment type="subcellular location">
    <subcellularLocation>
        <location evidence="1">Cell membrane</location>
        <topology evidence="1">Single-pass type I membrane protein</topology>
    </subcellularLocation>
</comment>
<gene>
    <name evidence="16" type="primary">TREM1</name>
</gene>
<keyword evidence="7" id="KW-1064">Adaptive immunity</keyword>
<sequence length="278" mass="31689">MEVKKAVLIKCLLCAKNSTKSFTNIASFYPYKTCGRYPRHSQPRARNKMERIRIWRYQQLLFVLLLINDSGLQGPLCIEEGRDATLHCSYNIMKYFYSLKAWQRLKSENQVETLIQSNTDGEFNQFRVGKYLLADNPPDAMMNFTILSFQKQDSGMYQCIIDKSPQKPLVLRNPFLLTTCDATTEITPGIPTPQKVTPRRKEAPTTLPTKTKSLTNPTQPPVKSTIHSLTTTPEAMHNETISVLSRFSNVLGVTFGMLLNKILVSITLYILLRKRTGC</sequence>
<evidence type="ECO:0000256" key="10">
    <source>
        <dbReference type="ARBA" id="ARBA00023170"/>
    </source>
</evidence>
<feature type="region of interest" description="Disordered" evidence="13">
    <location>
        <begin position="188"/>
        <end position="223"/>
    </location>
</feature>
<evidence type="ECO:0000256" key="7">
    <source>
        <dbReference type="ARBA" id="ARBA00023130"/>
    </source>
</evidence>
<accession>G3VQI7</accession>
<evidence type="ECO:0000256" key="13">
    <source>
        <dbReference type="SAM" id="MobiDB-lite"/>
    </source>
</evidence>
<feature type="compositionally biased region" description="Low complexity" evidence="13">
    <location>
        <begin position="204"/>
        <end position="217"/>
    </location>
</feature>
<dbReference type="GO" id="GO:0030593">
    <property type="term" value="P:neutrophil chemotaxis"/>
    <property type="evidence" value="ECO:0007669"/>
    <property type="project" value="TreeGrafter"/>
</dbReference>
<keyword evidence="2" id="KW-1003">Cell membrane</keyword>
<dbReference type="Proteomes" id="UP000007648">
    <property type="component" value="Unassembled WGS sequence"/>
</dbReference>
<dbReference type="AlphaFoldDB" id="G3VQI7"/>
<evidence type="ECO:0000256" key="4">
    <source>
        <dbReference type="ARBA" id="ARBA00022729"/>
    </source>
</evidence>
<dbReference type="Gene3D" id="2.60.40.10">
    <property type="entry name" value="Immunoglobulins"/>
    <property type="match status" value="1"/>
</dbReference>
<evidence type="ECO:0000256" key="6">
    <source>
        <dbReference type="ARBA" id="ARBA00022989"/>
    </source>
</evidence>
<evidence type="ECO:0000256" key="2">
    <source>
        <dbReference type="ARBA" id="ARBA00022475"/>
    </source>
</evidence>
<reference evidence="16" key="3">
    <citation type="submission" date="2025-09" db="UniProtKB">
        <authorList>
            <consortium name="Ensembl"/>
        </authorList>
    </citation>
    <scope>IDENTIFICATION</scope>
</reference>
<reference evidence="16" key="2">
    <citation type="submission" date="2025-08" db="UniProtKB">
        <authorList>
            <consortium name="Ensembl"/>
        </authorList>
    </citation>
    <scope>IDENTIFICATION</scope>
</reference>
<dbReference type="Pfam" id="PF07686">
    <property type="entry name" value="V-set"/>
    <property type="match status" value="1"/>
</dbReference>
<reference evidence="16 17" key="1">
    <citation type="journal article" date="2011" name="Proc. Natl. Acad. Sci. U.S.A.">
        <title>Genetic diversity and population structure of the endangered marsupial Sarcophilus harrisii (Tasmanian devil).</title>
        <authorList>
            <person name="Miller W."/>
            <person name="Hayes V.M."/>
            <person name="Ratan A."/>
            <person name="Petersen D.C."/>
            <person name="Wittekindt N.E."/>
            <person name="Miller J."/>
            <person name="Walenz B."/>
            <person name="Knight J."/>
            <person name="Qi J."/>
            <person name="Zhao F."/>
            <person name="Wang Q."/>
            <person name="Bedoya-Reina O.C."/>
            <person name="Katiyar N."/>
            <person name="Tomsho L.P."/>
            <person name="Kasson L.M."/>
            <person name="Hardie R.A."/>
            <person name="Woodbridge P."/>
            <person name="Tindall E.A."/>
            <person name="Bertelsen M.F."/>
            <person name="Dixon D."/>
            <person name="Pyecroft S."/>
            <person name="Helgen K.M."/>
            <person name="Lesk A.M."/>
            <person name="Pringle T.H."/>
            <person name="Patterson N."/>
            <person name="Zhang Y."/>
            <person name="Kreiss A."/>
            <person name="Woods G.M."/>
            <person name="Jones M.E."/>
            <person name="Schuster S.C."/>
        </authorList>
    </citation>
    <scope>NUCLEOTIDE SEQUENCE [LARGE SCALE GENOMIC DNA]</scope>
</reference>
<dbReference type="PANTHER" id="PTHR19357">
    <property type="entry name" value="TRIGGERING RECEPTOR EXPRESSED ON MYELOID CELLS 1"/>
    <property type="match status" value="1"/>
</dbReference>
<keyword evidence="10" id="KW-0675">Receptor</keyword>
<evidence type="ECO:0000313" key="17">
    <source>
        <dbReference type="Proteomes" id="UP000007648"/>
    </source>
</evidence>
<evidence type="ECO:0000256" key="9">
    <source>
        <dbReference type="ARBA" id="ARBA00023157"/>
    </source>
</evidence>